<dbReference type="Gene3D" id="3.30.420.10">
    <property type="entry name" value="Ribonuclease H-like superfamily/Ribonuclease H"/>
    <property type="match status" value="1"/>
</dbReference>
<evidence type="ECO:0000256" key="1">
    <source>
        <dbReference type="ARBA" id="ARBA00004479"/>
    </source>
</evidence>
<dbReference type="GO" id="GO:0017002">
    <property type="term" value="F:activin receptor activity"/>
    <property type="evidence" value="ECO:0007669"/>
    <property type="project" value="TreeGrafter"/>
</dbReference>
<dbReference type="GO" id="GO:0003676">
    <property type="term" value="F:nucleic acid binding"/>
    <property type="evidence" value="ECO:0007669"/>
    <property type="project" value="InterPro"/>
</dbReference>
<evidence type="ECO:0000256" key="10">
    <source>
        <dbReference type="ARBA" id="ARBA00022840"/>
    </source>
</evidence>
<evidence type="ECO:0000259" key="15">
    <source>
        <dbReference type="PROSITE" id="PS50011"/>
    </source>
</evidence>
<comment type="similarity">
    <text evidence="2">Belongs to the protein kinase superfamily. TKL Ser/Thr protein kinase family. TGFB receptor subfamily.</text>
</comment>
<evidence type="ECO:0000256" key="8">
    <source>
        <dbReference type="ARBA" id="ARBA00022741"/>
    </source>
</evidence>
<evidence type="ECO:0000256" key="2">
    <source>
        <dbReference type="ARBA" id="ARBA00009605"/>
    </source>
</evidence>
<dbReference type="PANTHER" id="PTHR23255:SF98">
    <property type="entry name" value="SERINE_THREONINE-PROTEIN KINASE RECEPTOR"/>
    <property type="match status" value="1"/>
</dbReference>
<dbReference type="PROSITE" id="PS50011">
    <property type="entry name" value="PROTEIN_KINASE_DOM"/>
    <property type="match status" value="1"/>
</dbReference>
<dbReference type="Gene3D" id="3.30.200.20">
    <property type="entry name" value="Phosphorylase Kinase, domain 1"/>
    <property type="match status" value="1"/>
</dbReference>
<name>A0A4C1TJU0_EUMVA</name>
<dbReference type="GO" id="GO:0048179">
    <property type="term" value="C:activin receptor complex"/>
    <property type="evidence" value="ECO:0007669"/>
    <property type="project" value="TreeGrafter"/>
</dbReference>
<dbReference type="Proteomes" id="UP000299102">
    <property type="component" value="Unassembled WGS sequence"/>
</dbReference>
<keyword evidence="8" id="KW-0547">Nucleotide-binding</keyword>
<reference evidence="16 17" key="1">
    <citation type="journal article" date="2019" name="Commun. Biol.">
        <title>The bagworm genome reveals a unique fibroin gene that provides high tensile strength.</title>
        <authorList>
            <person name="Kono N."/>
            <person name="Nakamura H."/>
            <person name="Ohtoshi R."/>
            <person name="Tomita M."/>
            <person name="Numata K."/>
            <person name="Arakawa K."/>
        </authorList>
    </citation>
    <scope>NUCLEOTIDE SEQUENCE [LARGE SCALE GENOMIC DNA]</scope>
</reference>
<evidence type="ECO:0000256" key="3">
    <source>
        <dbReference type="ARBA" id="ARBA00012401"/>
    </source>
</evidence>
<dbReference type="InterPro" id="IPR012337">
    <property type="entry name" value="RNaseH-like_sf"/>
</dbReference>
<gene>
    <name evidence="16" type="primary">ACVR2A</name>
    <name evidence="16" type="ORF">EVAR_73587_1</name>
</gene>
<dbReference type="Pfam" id="PF07714">
    <property type="entry name" value="PK_Tyr_Ser-Thr"/>
    <property type="match status" value="1"/>
</dbReference>
<dbReference type="InterPro" id="IPR001245">
    <property type="entry name" value="Ser-Thr/Tyr_kinase_cat_dom"/>
</dbReference>
<keyword evidence="10" id="KW-0067">ATP-binding</keyword>
<comment type="caution">
    <text evidence="16">The sequence shown here is derived from an EMBL/GenBank/DDBJ whole genome shotgun (WGS) entry which is preliminary data.</text>
</comment>
<keyword evidence="6 14" id="KW-0812">Transmembrane</keyword>
<dbReference type="EC" id="2.7.11.30" evidence="3"/>
<evidence type="ECO:0000256" key="11">
    <source>
        <dbReference type="ARBA" id="ARBA00022989"/>
    </source>
</evidence>
<dbReference type="PANTHER" id="PTHR23255">
    <property type="entry name" value="TRANSFORMING GROWTH FACTOR-BETA RECEPTOR TYPE I AND II"/>
    <property type="match status" value="1"/>
</dbReference>
<dbReference type="InterPro" id="IPR000719">
    <property type="entry name" value="Prot_kinase_dom"/>
</dbReference>
<dbReference type="SUPFAM" id="SSF53098">
    <property type="entry name" value="Ribonuclease H-like"/>
    <property type="match status" value="1"/>
</dbReference>
<dbReference type="FunFam" id="3.30.200.20:FF:000094">
    <property type="entry name" value="Serine/threonine-protein kinase receptor"/>
    <property type="match status" value="1"/>
</dbReference>
<accession>A0A4C1TJU0</accession>
<dbReference type="OrthoDB" id="7489828at2759"/>
<dbReference type="STRING" id="151549.A0A4C1TJU0"/>
<evidence type="ECO:0000313" key="17">
    <source>
        <dbReference type="Proteomes" id="UP000299102"/>
    </source>
</evidence>
<dbReference type="SUPFAM" id="SSF56112">
    <property type="entry name" value="Protein kinase-like (PK-like)"/>
    <property type="match status" value="1"/>
</dbReference>
<evidence type="ECO:0000256" key="6">
    <source>
        <dbReference type="ARBA" id="ARBA00022692"/>
    </source>
</evidence>
<dbReference type="GO" id="GO:0048185">
    <property type="term" value="F:activin binding"/>
    <property type="evidence" value="ECO:0007669"/>
    <property type="project" value="TreeGrafter"/>
</dbReference>
<dbReference type="AlphaFoldDB" id="A0A4C1TJU0"/>
<proteinExistence type="inferred from homology"/>
<evidence type="ECO:0000256" key="9">
    <source>
        <dbReference type="ARBA" id="ARBA00022777"/>
    </source>
</evidence>
<evidence type="ECO:0000256" key="12">
    <source>
        <dbReference type="ARBA" id="ARBA00023136"/>
    </source>
</evidence>
<dbReference type="EMBL" id="BGZK01005625">
    <property type="protein sequence ID" value="GBP14819.1"/>
    <property type="molecule type" value="Genomic_DNA"/>
</dbReference>
<evidence type="ECO:0000256" key="13">
    <source>
        <dbReference type="ARBA" id="ARBA00023170"/>
    </source>
</evidence>
<dbReference type="InterPro" id="IPR036397">
    <property type="entry name" value="RNaseH_sf"/>
</dbReference>
<keyword evidence="17" id="KW-1185">Reference proteome</keyword>
<dbReference type="Gene3D" id="1.10.510.10">
    <property type="entry name" value="Transferase(Phosphotransferase) domain 1"/>
    <property type="match status" value="1"/>
</dbReference>
<evidence type="ECO:0000256" key="4">
    <source>
        <dbReference type="ARBA" id="ARBA00022527"/>
    </source>
</evidence>
<organism evidence="16 17">
    <name type="scientific">Eumeta variegata</name>
    <name type="common">Bagworm moth</name>
    <name type="synonym">Eumeta japonica</name>
    <dbReference type="NCBI Taxonomy" id="151549"/>
    <lineage>
        <taxon>Eukaryota</taxon>
        <taxon>Metazoa</taxon>
        <taxon>Ecdysozoa</taxon>
        <taxon>Arthropoda</taxon>
        <taxon>Hexapoda</taxon>
        <taxon>Insecta</taxon>
        <taxon>Pterygota</taxon>
        <taxon>Neoptera</taxon>
        <taxon>Endopterygota</taxon>
        <taxon>Lepidoptera</taxon>
        <taxon>Glossata</taxon>
        <taxon>Ditrysia</taxon>
        <taxon>Tineoidea</taxon>
        <taxon>Psychidae</taxon>
        <taxon>Oiketicinae</taxon>
        <taxon>Eumeta</taxon>
    </lineage>
</organism>
<sequence length="377" mass="43103">MKAAGWLTFCRILNADILIIPDSRAAIRSLIRKNTTSNLVRKCREYLNEMTGHAHVTLKWGRGHESNRCNNIADELARKGSTLPNGDITAFCRLPLQHVVEQNIPFKTSTDSGHWSPHVLWPHLDLGSILNLPRLNFRMAVSVVIGHCTCGNHARRLALNCNDFCRSCVNEKEGYCVASPVPKEKTPENADLIYIIICSIILAILITITGIGLFLYRRRKQAHFNEIPTNEAEITNASPLLSNRPIQLLELKASGRLGDVWQAKLHNQDVAVKIFRMQEKESWNTELEIYKLPRMRHPNILEFLGHEKHTEKIQQEFWLISAYQHNGSLCDYLKSHTITYKELCKIAESMACGLAHLHEEIFQAKRRTQAFYSTSRF</sequence>
<comment type="subcellular location">
    <subcellularLocation>
        <location evidence="1">Membrane</location>
        <topology evidence="1">Single-pass type I membrane protein</topology>
    </subcellularLocation>
</comment>
<feature type="domain" description="Protein kinase" evidence="15">
    <location>
        <begin position="246"/>
        <end position="377"/>
    </location>
</feature>
<dbReference type="GO" id="GO:0071363">
    <property type="term" value="P:cellular response to growth factor stimulus"/>
    <property type="evidence" value="ECO:0007669"/>
    <property type="project" value="TreeGrafter"/>
</dbReference>
<dbReference type="GO" id="GO:0005524">
    <property type="term" value="F:ATP binding"/>
    <property type="evidence" value="ECO:0007669"/>
    <property type="project" value="UniProtKB-KW"/>
</dbReference>
<keyword evidence="9" id="KW-0418">Kinase</keyword>
<keyword evidence="5" id="KW-0808">Transferase</keyword>
<evidence type="ECO:0000256" key="7">
    <source>
        <dbReference type="ARBA" id="ARBA00022729"/>
    </source>
</evidence>
<keyword evidence="7" id="KW-0732">Signal</keyword>
<protein>
    <recommendedName>
        <fullName evidence="3">receptor protein serine/threonine kinase</fullName>
        <ecNumber evidence="3">2.7.11.30</ecNumber>
    </recommendedName>
</protein>
<evidence type="ECO:0000256" key="5">
    <source>
        <dbReference type="ARBA" id="ARBA00022679"/>
    </source>
</evidence>
<keyword evidence="12 14" id="KW-0472">Membrane</keyword>
<dbReference type="InterPro" id="IPR011009">
    <property type="entry name" value="Kinase-like_dom_sf"/>
</dbReference>
<keyword evidence="4" id="KW-0723">Serine/threonine-protein kinase</keyword>
<evidence type="ECO:0000256" key="14">
    <source>
        <dbReference type="SAM" id="Phobius"/>
    </source>
</evidence>
<keyword evidence="13 16" id="KW-0675">Receptor</keyword>
<feature type="transmembrane region" description="Helical" evidence="14">
    <location>
        <begin position="192"/>
        <end position="216"/>
    </location>
</feature>
<evidence type="ECO:0000313" key="16">
    <source>
        <dbReference type="EMBL" id="GBP14819.1"/>
    </source>
</evidence>
<dbReference type="InterPro" id="IPR000333">
    <property type="entry name" value="TGFB_receptor"/>
</dbReference>
<keyword evidence="11 14" id="KW-1133">Transmembrane helix</keyword>